<dbReference type="InterPro" id="IPR011837">
    <property type="entry name" value="Glycogen_debranch_GlgX"/>
</dbReference>
<dbReference type="CDD" id="cd11326">
    <property type="entry name" value="AmyAc_Glg_debranch"/>
    <property type="match status" value="1"/>
</dbReference>
<name>A0ABU6J1P5_9BURK</name>
<evidence type="ECO:0000313" key="7">
    <source>
        <dbReference type="Proteomes" id="UP001352263"/>
    </source>
</evidence>
<dbReference type="Gene3D" id="2.60.40.10">
    <property type="entry name" value="Immunoglobulins"/>
    <property type="match status" value="1"/>
</dbReference>
<dbReference type="Pfam" id="PF00128">
    <property type="entry name" value="Alpha-amylase"/>
    <property type="match status" value="1"/>
</dbReference>
<keyword evidence="7" id="KW-1185">Reference proteome</keyword>
<dbReference type="InterPro" id="IPR014756">
    <property type="entry name" value="Ig_E-set"/>
</dbReference>
<evidence type="ECO:0000259" key="5">
    <source>
        <dbReference type="SMART" id="SM00642"/>
    </source>
</evidence>
<dbReference type="InterPro" id="IPR044505">
    <property type="entry name" value="GlgX_Isoamylase_N_E_set"/>
</dbReference>
<accession>A0ABU6J1P5</accession>
<dbReference type="RefSeq" id="WP_326504801.1">
    <property type="nucleotide sequence ID" value="NZ_JAWIIV010000001.1"/>
</dbReference>
<organism evidence="6 7">
    <name type="scientific">Noviherbaspirillum album</name>
    <dbReference type="NCBI Taxonomy" id="3080276"/>
    <lineage>
        <taxon>Bacteria</taxon>
        <taxon>Pseudomonadati</taxon>
        <taxon>Pseudomonadota</taxon>
        <taxon>Betaproteobacteria</taxon>
        <taxon>Burkholderiales</taxon>
        <taxon>Oxalobacteraceae</taxon>
        <taxon>Noviherbaspirillum</taxon>
    </lineage>
</organism>
<feature type="region of interest" description="Disordered" evidence="4">
    <location>
        <begin position="479"/>
        <end position="511"/>
    </location>
</feature>
<evidence type="ECO:0000313" key="6">
    <source>
        <dbReference type="EMBL" id="MEC4717532.1"/>
    </source>
</evidence>
<comment type="caution">
    <text evidence="6">The sequence shown here is derived from an EMBL/GenBank/DDBJ whole genome shotgun (WGS) entry which is preliminary data.</text>
</comment>
<dbReference type="SUPFAM" id="SSF51445">
    <property type="entry name" value="(Trans)glycosidases"/>
    <property type="match status" value="1"/>
</dbReference>
<dbReference type="SUPFAM" id="SSF51011">
    <property type="entry name" value="Glycosyl hydrolase domain"/>
    <property type="match status" value="1"/>
</dbReference>
<dbReference type="Pfam" id="PF02922">
    <property type="entry name" value="CBM_48"/>
    <property type="match status" value="1"/>
</dbReference>
<dbReference type="NCBIfam" id="TIGR02100">
    <property type="entry name" value="glgX_debranch"/>
    <property type="match status" value="1"/>
</dbReference>
<proteinExistence type="inferred from homology"/>
<keyword evidence="2" id="KW-0378">Hydrolase</keyword>
<dbReference type="SMART" id="SM00642">
    <property type="entry name" value="Aamy"/>
    <property type="match status" value="1"/>
</dbReference>
<evidence type="ECO:0000256" key="4">
    <source>
        <dbReference type="SAM" id="MobiDB-lite"/>
    </source>
</evidence>
<dbReference type="SUPFAM" id="SSF81296">
    <property type="entry name" value="E set domains"/>
    <property type="match status" value="1"/>
</dbReference>
<dbReference type="InterPro" id="IPR004193">
    <property type="entry name" value="Glyco_hydro_13_N"/>
</dbReference>
<evidence type="ECO:0000256" key="1">
    <source>
        <dbReference type="ARBA" id="ARBA00008061"/>
    </source>
</evidence>
<gene>
    <name evidence="6" type="primary">glgX</name>
    <name evidence="6" type="ORF">RY831_00045</name>
</gene>
<dbReference type="InterPro" id="IPR006047">
    <property type="entry name" value="GH13_cat_dom"/>
</dbReference>
<protein>
    <submittedName>
        <fullName evidence="6">Glycogen debranching protein GlgX</fullName>
    </submittedName>
</protein>
<reference evidence="6 7" key="1">
    <citation type="submission" date="2023-10" db="EMBL/GenBank/DDBJ databases">
        <title>Noviherbaspirillum sp. CPCC 100848 genome assembly.</title>
        <authorList>
            <person name="Li X.Y."/>
            <person name="Fang X.M."/>
        </authorList>
    </citation>
    <scope>NUCLEOTIDE SEQUENCE [LARGE SCALE GENOMIC DNA]</scope>
    <source>
        <strain evidence="6 7">CPCC 100848</strain>
    </source>
</reference>
<dbReference type="InterPro" id="IPR017853">
    <property type="entry name" value="GH"/>
</dbReference>
<dbReference type="Gene3D" id="3.20.20.80">
    <property type="entry name" value="Glycosidases"/>
    <property type="match status" value="1"/>
</dbReference>
<keyword evidence="3" id="KW-0326">Glycosidase</keyword>
<sequence>MATGIPNSLTSLPRMEAGAAYPLGAVYDGFGTNFAVFSAHATKMELCLFDPSGRHEVARFALPECTNEVWHGYLPGLHAGALYGYRAYGPYQPEQGHRFNPNKLLLDPYARQLHGQVRWSDTLYGYRYLSPRADLSFDHRDSAGAMPKAVVVDDNFNWYGDTHPNVPWDQTVIYETHVRGMTMRAEHIPMRQRGTFAALADPKVIAHLQRVGVTAVELLPVHAFLQDRRLVNLGLSNYWGYNTLSFFAPEPRYLSNGSPAEMKQAVRQLHAAGIEVILDVVYNHTCEESELGPTISFRGFDNASYYRLHPDNRRHHINDTGCGNTVNFSHPRVIQMVMDSLRYWVQEFHVDGFRFDLGATLGREHYGFDPGAGFFDALLQDPVLARVKLISEPWDIGPGGYQVGNHPPGFAEWNDRFRDDVRSFWRGDAGKRGAVAARLLGSADLFNHHRRRSWASVNFVTAHDGFTLQDLVSYNRKDNLANGEDNRDGSDENRSRNWGAEGPTADPAIRATRERVKRAMLMTLMLSNGTPMLLGGDEFCRTQQGNNNPYCQDNDLSWFDWSLADTEEGRALIDFTRRCIAARLATPTLRSTRFLAPALKILHGMPDISWFDETGSEMTQDRWDFSEGRLLALRRIAAHPEAGAISASLLLLNAYSEDRSFVLPKPAMPWRVLLDAAEGNNIHAGGHARRLPENNIINVSAHSAVLLVTDNVNI</sequence>
<dbReference type="InterPro" id="IPR013780">
    <property type="entry name" value="Glyco_hydro_b"/>
</dbReference>
<comment type="similarity">
    <text evidence="1">Belongs to the glycosyl hydrolase 13 family.</text>
</comment>
<dbReference type="Proteomes" id="UP001352263">
    <property type="component" value="Unassembled WGS sequence"/>
</dbReference>
<evidence type="ECO:0000256" key="2">
    <source>
        <dbReference type="ARBA" id="ARBA00022801"/>
    </source>
</evidence>
<dbReference type="PANTHER" id="PTHR43002">
    <property type="entry name" value="GLYCOGEN DEBRANCHING ENZYME"/>
    <property type="match status" value="1"/>
</dbReference>
<evidence type="ECO:0000256" key="3">
    <source>
        <dbReference type="ARBA" id="ARBA00023295"/>
    </source>
</evidence>
<feature type="compositionally biased region" description="Basic and acidic residues" evidence="4">
    <location>
        <begin position="479"/>
        <end position="495"/>
    </location>
</feature>
<dbReference type="InterPro" id="IPR013783">
    <property type="entry name" value="Ig-like_fold"/>
</dbReference>
<feature type="domain" description="Glycosyl hydrolase family 13 catalytic" evidence="5">
    <location>
        <begin position="175"/>
        <end position="583"/>
    </location>
</feature>
<dbReference type="Gene3D" id="2.60.40.1180">
    <property type="entry name" value="Golgi alpha-mannosidase II"/>
    <property type="match status" value="1"/>
</dbReference>
<dbReference type="CDD" id="cd02856">
    <property type="entry name" value="E_set_GDE_Isoamylase_N"/>
    <property type="match status" value="1"/>
</dbReference>
<dbReference type="EMBL" id="JAWIIV010000001">
    <property type="protein sequence ID" value="MEC4717532.1"/>
    <property type="molecule type" value="Genomic_DNA"/>
</dbReference>